<dbReference type="AlphaFoldDB" id="A0A392RPR9"/>
<accession>A0A392RPR9</accession>
<comment type="caution">
    <text evidence="1">The sequence shown here is derived from an EMBL/GenBank/DDBJ whole genome shotgun (WGS) entry which is preliminary data.</text>
</comment>
<feature type="non-terminal residue" evidence="1">
    <location>
        <position position="1"/>
    </location>
</feature>
<protein>
    <submittedName>
        <fullName evidence="1">Uncharacterized protein</fullName>
    </submittedName>
</protein>
<dbReference type="EMBL" id="LXQA010258144">
    <property type="protein sequence ID" value="MCI38658.1"/>
    <property type="molecule type" value="Genomic_DNA"/>
</dbReference>
<organism evidence="1 2">
    <name type="scientific">Trifolium medium</name>
    <dbReference type="NCBI Taxonomy" id="97028"/>
    <lineage>
        <taxon>Eukaryota</taxon>
        <taxon>Viridiplantae</taxon>
        <taxon>Streptophyta</taxon>
        <taxon>Embryophyta</taxon>
        <taxon>Tracheophyta</taxon>
        <taxon>Spermatophyta</taxon>
        <taxon>Magnoliopsida</taxon>
        <taxon>eudicotyledons</taxon>
        <taxon>Gunneridae</taxon>
        <taxon>Pentapetalae</taxon>
        <taxon>rosids</taxon>
        <taxon>fabids</taxon>
        <taxon>Fabales</taxon>
        <taxon>Fabaceae</taxon>
        <taxon>Papilionoideae</taxon>
        <taxon>50 kb inversion clade</taxon>
        <taxon>NPAAA clade</taxon>
        <taxon>Hologalegina</taxon>
        <taxon>IRL clade</taxon>
        <taxon>Trifolieae</taxon>
        <taxon>Trifolium</taxon>
    </lineage>
</organism>
<proteinExistence type="predicted"/>
<sequence length="53" mass="6021">DLYRIGVDCLEAGCELRPIYLDRKLEYSGIFMGRVDVFSGGLKVEECASKYEI</sequence>
<dbReference type="Proteomes" id="UP000265520">
    <property type="component" value="Unassembled WGS sequence"/>
</dbReference>
<evidence type="ECO:0000313" key="2">
    <source>
        <dbReference type="Proteomes" id="UP000265520"/>
    </source>
</evidence>
<evidence type="ECO:0000313" key="1">
    <source>
        <dbReference type="EMBL" id="MCI38658.1"/>
    </source>
</evidence>
<keyword evidence="2" id="KW-1185">Reference proteome</keyword>
<name>A0A392RPR9_9FABA</name>
<reference evidence="1 2" key="1">
    <citation type="journal article" date="2018" name="Front. Plant Sci.">
        <title>Red Clover (Trifolium pratense) and Zigzag Clover (T. medium) - A Picture of Genomic Similarities and Differences.</title>
        <authorList>
            <person name="Dluhosova J."/>
            <person name="Istvanek J."/>
            <person name="Nedelnik J."/>
            <person name="Repkova J."/>
        </authorList>
    </citation>
    <scope>NUCLEOTIDE SEQUENCE [LARGE SCALE GENOMIC DNA]</scope>
    <source>
        <strain evidence="2">cv. 10/8</strain>
        <tissue evidence="1">Leaf</tissue>
    </source>
</reference>